<dbReference type="PANTHER" id="PTHR30136:SF24">
    <property type="entry name" value="HTH-TYPE TRANSCRIPTIONAL REPRESSOR ALLR"/>
    <property type="match status" value="1"/>
</dbReference>
<gene>
    <name evidence="6" type="ORF">DDQ50_16125</name>
</gene>
<evidence type="ECO:0000259" key="4">
    <source>
        <dbReference type="PROSITE" id="PS51077"/>
    </source>
</evidence>
<dbReference type="GO" id="GO:0045892">
    <property type="term" value="P:negative regulation of DNA-templated transcription"/>
    <property type="evidence" value="ECO:0007669"/>
    <property type="project" value="TreeGrafter"/>
</dbReference>
<accession>A0A2V1HT89</accession>
<evidence type="ECO:0000256" key="3">
    <source>
        <dbReference type="ARBA" id="ARBA00023163"/>
    </source>
</evidence>
<dbReference type="CDD" id="cd00090">
    <property type="entry name" value="HTH_ARSR"/>
    <property type="match status" value="1"/>
</dbReference>
<dbReference type="InterPro" id="IPR036388">
    <property type="entry name" value="WH-like_DNA-bd_sf"/>
</dbReference>
<dbReference type="Proteomes" id="UP000244893">
    <property type="component" value="Unassembled WGS sequence"/>
</dbReference>
<dbReference type="PROSITE" id="PS51077">
    <property type="entry name" value="HTH_ICLR"/>
    <property type="match status" value="1"/>
</dbReference>
<dbReference type="SUPFAM" id="SSF46785">
    <property type="entry name" value="Winged helix' DNA-binding domain"/>
    <property type="match status" value="1"/>
</dbReference>
<dbReference type="InterPro" id="IPR050707">
    <property type="entry name" value="HTH_MetabolicPath_Reg"/>
</dbReference>
<dbReference type="InterPro" id="IPR029016">
    <property type="entry name" value="GAF-like_dom_sf"/>
</dbReference>
<dbReference type="InterPro" id="IPR036390">
    <property type="entry name" value="WH_DNA-bd_sf"/>
</dbReference>
<dbReference type="Pfam" id="PF01614">
    <property type="entry name" value="IclR_C"/>
    <property type="match status" value="1"/>
</dbReference>
<dbReference type="AlphaFoldDB" id="A0A2V1HT89"/>
<dbReference type="Gene3D" id="1.10.10.10">
    <property type="entry name" value="Winged helix-like DNA-binding domain superfamily/Winged helix DNA-binding domain"/>
    <property type="match status" value="1"/>
</dbReference>
<evidence type="ECO:0000259" key="5">
    <source>
        <dbReference type="PROSITE" id="PS51078"/>
    </source>
</evidence>
<evidence type="ECO:0000256" key="1">
    <source>
        <dbReference type="ARBA" id="ARBA00023015"/>
    </source>
</evidence>
<proteinExistence type="predicted"/>
<comment type="caution">
    <text evidence="6">The sequence shown here is derived from an EMBL/GenBank/DDBJ whole genome shotgun (WGS) entry which is preliminary data.</text>
</comment>
<dbReference type="SMART" id="SM00346">
    <property type="entry name" value="HTH_ICLR"/>
    <property type="match status" value="1"/>
</dbReference>
<reference evidence="6 7" key="1">
    <citation type="submission" date="2018-05" db="EMBL/GenBank/DDBJ databases">
        <title>Amnibacterium sp. M8JJ-5, whole genome shotgun sequence.</title>
        <authorList>
            <person name="Tuo L."/>
        </authorList>
    </citation>
    <scope>NUCLEOTIDE SEQUENCE [LARGE SCALE GENOMIC DNA]</scope>
    <source>
        <strain evidence="6 7">M8JJ-5</strain>
    </source>
</reference>
<dbReference type="OrthoDB" id="8479143at2"/>
<feature type="domain" description="IclR-ED" evidence="5">
    <location>
        <begin position="71"/>
        <end position="262"/>
    </location>
</feature>
<keyword evidence="7" id="KW-1185">Reference proteome</keyword>
<evidence type="ECO:0000313" key="6">
    <source>
        <dbReference type="EMBL" id="PVZ93304.1"/>
    </source>
</evidence>
<feature type="domain" description="HTH iclR-type" evidence="4">
    <location>
        <begin position="9"/>
        <end position="70"/>
    </location>
</feature>
<dbReference type="InterPro" id="IPR014757">
    <property type="entry name" value="Tscrpt_reg_IclR_C"/>
</dbReference>
<evidence type="ECO:0000313" key="7">
    <source>
        <dbReference type="Proteomes" id="UP000244893"/>
    </source>
</evidence>
<dbReference type="InterPro" id="IPR005471">
    <property type="entry name" value="Tscrpt_reg_IclR_N"/>
</dbReference>
<dbReference type="Gene3D" id="3.30.450.40">
    <property type="match status" value="1"/>
</dbReference>
<keyword evidence="3" id="KW-0804">Transcription</keyword>
<sequence>MAAEGEQKVVGADRVLAVLMELAEHPNGATLEELSLRLNSSKSTVHRALASLRRARLASQVGRGIYVVGDDFIRLAFQNYSARSDSAQVGPALLALSDLFGETAHYAVLEGSEVVYRAKRDPEAGAIRLTSVVGGRNPAYRTAVGKLLLSQVIATEAQLFDLYGDGALPPRTRNTITTLPALWDELEQTRERGYGVDDQENEDGVNCIAVPISLTGGTSRRGAVSVSGLAFRTPLRVLIEKVQDIRGIVRDAEAWSTNDDGRGLRD</sequence>
<name>A0A2V1HT89_9MICO</name>
<dbReference type="PANTHER" id="PTHR30136">
    <property type="entry name" value="HELIX-TURN-HELIX TRANSCRIPTIONAL REGULATOR, ICLR FAMILY"/>
    <property type="match status" value="1"/>
</dbReference>
<dbReference type="GO" id="GO:0003677">
    <property type="term" value="F:DNA binding"/>
    <property type="evidence" value="ECO:0007669"/>
    <property type="project" value="UniProtKB-KW"/>
</dbReference>
<dbReference type="GO" id="GO:0003700">
    <property type="term" value="F:DNA-binding transcription factor activity"/>
    <property type="evidence" value="ECO:0007669"/>
    <property type="project" value="TreeGrafter"/>
</dbReference>
<dbReference type="RefSeq" id="WP_116757900.1">
    <property type="nucleotide sequence ID" value="NZ_JBHUEX010000002.1"/>
</dbReference>
<keyword evidence="2" id="KW-0238">DNA-binding</keyword>
<dbReference type="InterPro" id="IPR011991">
    <property type="entry name" value="ArsR-like_HTH"/>
</dbReference>
<dbReference type="EMBL" id="QEOP01000005">
    <property type="protein sequence ID" value="PVZ93304.1"/>
    <property type="molecule type" value="Genomic_DNA"/>
</dbReference>
<dbReference type="Pfam" id="PF09339">
    <property type="entry name" value="HTH_IclR"/>
    <property type="match status" value="1"/>
</dbReference>
<dbReference type="PROSITE" id="PS51078">
    <property type="entry name" value="ICLR_ED"/>
    <property type="match status" value="1"/>
</dbReference>
<evidence type="ECO:0000256" key="2">
    <source>
        <dbReference type="ARBA" id="ARBA00023125"/>
    </source>
</evidence>
<keyword evidence="1" id="KW-0805">Transcription regulation</keyword>
<organism evidence="6 7">
    <name type="scientific">Amnibacterium flavum</name>
    <dbReference type="NCBI Taxonomy" id="2173173"/>
    <lineage>
        <taxon>Bacteria</taxon>
        <taxon>Bacillati</taxon>
        <taxon>Actinomycetota</taxon>
        <taxon>Actinomycetes</taxon>
        <taxon>Micrococcales</taxon>
        <taxon>Microbacteriaceae</taxon>
        <taxon>Amnibacterium</taxon>
    </lineage>
</organism>
<protein>
    <submittedName>
        <fullName evidence="6">IclR family transcriptional regulator</fullName>
    </submittedName>
</protein>
<dbReference type="SUPFAM" id="SSF55781">
    <property type="entry name" value="GAF domain-like"/>
    <property type="match status" value="1"/>
</dbReference>